<sequence>MKENLDWELMPASGTEIARVREQCRKLVRKRAAVSAGIAAVPLPGVDLLSDLTTFALLIEEINKAFGLTPAQIDKLQPRMRIAVYEATAAIGGMLVGKIVTRELVLQVFKKSGLKLAAKSVSRFVPLAGQVASAAIGYALFQKMGYQHIEACAKVVEKAAETGPA</sequence>
<dbReference type="RefSeq" id="WP_258857566.1">
    <property type="nucleotide sequence ID" value="NZ_JANUGV010000005.1"/>
</dbReference>
<accession>A0ABT2BN49</accession>
<proteinExistence type="predicted"/>
<dbReference type="Proteomes" id="UP001205861">
    <property type="component" value="Unassembled WGS sequence"/>
</dbReference>
<reference evidence="1 2" key="1">
    <citation type="submission" date="2022-08" db="EMBL/GenBank/DDBJ databases">
        <title>Reclassification of Massilia species as members of the genera Telluria, Duganella, Pseudoduganella, Mokoshia gen. nov. and Zemynaea gen. nov. using orthogonal and non-orthogonal genome-based approaches.</title>
        <authorList>
            <person name="Bowman J.P."/>
        </authorList>
    </citation>
    <scope>NUCLEOTIDE SEQUENCE [LARGE SCALE GENOMIC DNA]</scope>
    <source>
        <strain evidence="1 2">JCM 31607</strain>
    </source>
</reference>
<comment type="caution">
    <text evidence="1">The sequence shown here is derived from an EMBL/GenBank/DDBJ whole genome shotgun (WGS) entry which is preliminary data.</text>
</comment>
<evidence type="ECO:0000313" key="1">
    <source>
        <dbReference type="EMBL" id="MCS0609942.1"/>
    </source>
</evidence>
<evidence type="ECO:0008006" key="3">
    <source>
        <dbReference type="Google" id="ProtNLM"/>
    </source>
</evidence>
<protein>
    <recommendedName>
        <fullName evidence="3">DUF697 domain-containing protein</fullName>
    </recommendedName>
</protein>
<organism evidence="1 2">
    <name type="scientific">Massilia solisilvae</name>
    <dbReference type="NCBI Taxonomy" id="1811225"/>
    <lineage>
        <taxon>Bacteria</taxon>
        <taxon>Pseudomonadati</taxon>
        <taxon>Pseudomonadota</taxon>
        <taxon>Betaproteobacteria</taxon>
        <taxon>Burkholderiales</taxon>
        <taxon>Oxalobacteraceae</taxon>
        <taxon>Telluria group</taxon>
        <taxon>Massilia</taxon>
    </lineage>
</organism>
<evidence type="ECO:0000313" key="2">
    <source>
        <dbReference type="Proteomes" id="UP001205861"/>
    </source>
</evidence>
<dbReference type="EMBL" id="JANUGV010000005">
    <property type="protein sequence ID" value="MCS0609942.1"/>
    <property type="molecule type" value="Genomic_DNA"/>
</dbReference>
<gene>
    <name evidence="1" type="ORF">NX773_17385</name>
</gene>
<name>A0ABT2BN49_9BURK</name>
<keyword evidence="2" id="KW-1185">Reference proteome</keyword>